<dbReference type="Proteomes" id="UP001552299">
    <property type="component" value="Unassembled WGS sequence"/>
</dbReference>
<sequence>MAHSPEKLKEDFFFKSLSASRRLPFVCAKERLPRPNPSPSPLISPATIFRSFGQSDSFKRIFISFKVCIGDFIVGCRYLIGVDTCHLKSKYLAYAFAKCCLGISSNNLCPSLNSQTHRDFFNPSTITTARRTVNEDMRTRSTNINKLSDMEKTNIKQKQ</sequence>
<keyword evidence="2" id="KW-1185">Reference proteome</keyword>
<reference evidence="1 2" key="1">
    <citation type="journal article" date="2024" name="Plant Biotechnol. J.">
        <title>Dendrobium thyrsiflorum genome and its molecular insights into genes involved in important horticultural traits.</title>
        <authorList>
            <person name="Chen B."/>
            <person name="Wang J.Y."/>
            <person name="Zheng P.J."/>
            <person name="Li K.L."/>
            <person name="Liang Y.M."/>
            <person name="Chen X.F."/>
            <person name="Zhang C."/>
            <person name="Zhao X."/>
            <person name="He X."/>
            <person name="Zhang G.Q."/>
            <person name="Liu Z.J."/>
            <person name="Xu Q."/>
        </authorList>
    </citation>
    <scope>NUCLEOTIDE SEQUENCE [LARGE SCALE GENOMIC DNA]</scope>
    <source>
        <strain evidence="1">GZMU011</strain>
    </source>
</reference>
<organism evidence="1 2">
    <name type="scientific">Dendrobium thyrsiflorum</name>
    <name type="common">Pinecone-like raceme dendrobium</name>
    <name type="synonym">Orchid</name>
    <dbReference type="NCBI Taxonomy" id="117978"/>
    <lineage>
        <taxon>Eukaryota</taxon>
        <taxon>Viridiplantae</taxon>
        <taxon>Streptophyta</taxon>
        <taxon>Embryophyta</taxon>
        <taxon>Tracheophyta</taxon>
        <taxon>Spermatophyta</taxon>
        <taxon>Magnoliopsida</taxon>
        <taxon>Liliopsida</taxon>
        <taxon>Asparagales</taxon>
        <taxon>Orchidaceae</taxon>
        <taxon>Epidendroideae</taxon>
        <taxon>Malaxideae</taxon>
        <taxon>Dendrobiinae</taxon>
        <taxon>Dendrobium</taxon>
    </lineage>
</organism>
<evidence type="ECO:0000313" key="1">
    <source>
        <dbReference type="EMBL" id="KAL0913815.1"/>
    </source>
</evidence>
<dbReference type="AlphaFoldDB" id="A0ABD0UMH5"/>
<gene>
    <name evidence="1" type="ORF">M5K25_017304</name>
</gene>
<comment type="caution">
    <text evidence="1">The sequence shown here is derived from an EMBL/GenBank/DDBJ whole genome shotgun (WGS) entry which is preliminary data.</text>
</comment>
<dbReference type="EMBL" id="JANQDX010000013">
    <property type="protein sequence ID" value="KAL0913815.1"/>
    <property type="molecule type" value="Genomic_DNA"/>
</dbReference>
<evidence type="ECO:0000313" key="2">
    <source>
        <dbReference type="Proteomes" id="UP001552299"/>
    </source>
</evidence>
<accession>A0ABD0UMH5</accession>
<proteinExistence type="predicted"/>
<name>A0ABD0UMH5_DENTH</name>
<protein>
    <submittedName>
        <fullName evidence="1">Uncharacterized protein</fullName>
    </submittedName>
</protein>